<protein>
    <submittedName>
        <fullName evidence="1">Uncharacterized protein</fullName>
    </submittedName>
</protein>
<dbReference type="Proteomes" id="UP001177021">
    <property type="component" value="Unassembled WGS sequence"/>
</dbReference>
<comment type="caution">
    <text evidence="1">The sequence shown here is derived from an EMBL/GenBank/DDBJ whole genome shotgun (WGS) entry which is preliminary data.</text>
</comment>
<gene>
    <name evidence="1" type="ORF">MILVUS5_LOCUS361</name>
</gene>
<keyword evidence="2" id="KW-1185">Reference proteome</keyword>
<name>A0ACB0I805_TRIPR</name>
<sequence length="65" mass="7434">MNCDYVGQHIFCRYWRVKIYLGDEELVISFSLSLGSRSGDGIGNLARVHPTVLDLLFWTVMELVV</sequence>
<accession>A0ACB0I805</accession>
<evidence type="ECO:0000313" key="1">
    <source>
        <dbReference type="EMBL" id="CAJ2628040.1"/>
    </source>
</evidence>
<reference evidence="1" key="1">
    <citation type="submission" date="2023-10" db="EMBL/GenBank/DDBJ databases">
        <authorList>
            <person name="Rodriguez Cubillos JULIANA M."/>
            <person name="De Vega J."/>
        </authorList>
    </citation>
    <scope>NUCLEOTIDE SEQUENCE</scope>
</reference>
<evidence type="ECO:0000313" key="2">
    <source>
        <dbReference type="Proteomes" id="UP001177021"/>
    </source>
</evidence>
<dbReference type="EMBL" id="CASHSV030000001">
    <property type="protein sequence ID" value="CAJ2628040.1"/>
    <property type="molecule type" value="Genomic_DNA"/>
</dbReference>
<proteinExistence type="predicted"/>
<organism evidence="1 2">
    <name type="scientific">Trifolium pratense</name>
    <name type="common">Red clover</name>
    <dbReference type="NCBI Taxonomy" id="57577"/>
    <lineage>
        <taxon>Eukaryota</taxon>
        <taxon>Viridiplantae</taxon>
        <taxon>Streptophyta</taxon>
        <taxon>Embryophyta</taxon>
        <taxon>Tracheophyta</taxon>
        <taxon>Spermatophyta</taxon>
        <taxon>Magnoliopsida</taxon>
        <taxon>eudicotyledons</taxon>
        <taxon>Gunneridae</taxon>
        <taxon>Pentapetalae</taxon>
        <taxon>rosids</taxon>
        <taxon>fabids</taxon>
        <taxon>Fabales</taxon>
        <taxon>Fabaceae</taxon>
        <taxon>Papilionoideae</taxon>
        <taxon>50 kb inversion clade</taxon>
        <taxon>NPAAA clade</taxon>
        <taxon>Hologalegina</taxon>
        <taxon>IRL clade</taxon>
        <taxon>Trifolieae</taxon>
        <taxon>Trifolium</taxon>
    </lineage>
</organism>